<keyword evidence="2" id="KW-0472">Membrane</keyword>
<dbReference type="Proteomes" id="UP000239239">
    <property type="component" value="Unassembled WGS sequence"/>
</dbReference>
<evidence type="ECO:0000256" key="2">
    <source>
        <dbReference type="SAM" id="Phobius"/>
    </source>
</evidence>
<evidence type="ECO:0000313" key="3">
    <source>
        <dbReference type="EMBL" id="PPK28801.1"/>
    </source>
</evidence>
<gene>
    <name evidence="3" type="ORF">C3928_15275</name>
</gene>
<name>A0A2S6EUG7_LEGPN</name>
<feature type="transmembrane region" description="Helical" evidence="2">
    <location>
        <begin position="69"/>
        <end position="93"/>
    </location>
</feature>
<organism evidence="3 4">
    <name type="scientific">Legionella pneumophila</name>
    <dbReference type="NCBI Taxonomy" id="446"/>
    <lineage>
        <taxon>Bacteria</taxon>
        <taxon>Pseudomonadati</taxon>
        <taxon>Pseudomonadota</taxon>
        <taxon>Gammaproteobacteria</taxon>
        <taxon>Legionellales</taxon>
        <taxon>Legionellaceae</taxon>
        <taxon>Legionella</taxon>
    </lineage>
</organism>
<dbReference type="EMBL" id="PQWY01000021">
    <property type="protein sequence ID" value="PPK28801.1"/>
    <property type="molecule type" value="Genomic_DNA"/>
</dbReference>
<dbReference type="AlphaFoldDB" id="A0A2S6EUG7"/>
<keyword evidence="2" id="KW-0812">Transmembrane</keyword>
<dbReference type="OrthoDB" id="5654362at2"/>
<protein>
    <submittedName>
        <fullName evidence="3">Uncharacterized protein</fullName>
    </submittedName>
</protein>
<feature type="transmembrane region" description="Helical" evidence="2">
    <location>
        <begin position="45"/>
        <end position="62"/>
    </location>
</feature>
<feature type="transmembrane region" description="Helical" evidence="2">
    <location>
        <begin position="20"/>
        <end position="39"/>
    </location>
</feature>
<sequence>MEFFMWDKIKEWYKNNKSYLTMLLIGSAFVGLGVTFLALLFPPVLAAFASISIFGVAPLAFLTSLHLPLAVLALGCIVTGAAFGAILGGLVAWKQSISIARHVYSYFDHKQDHQVEISEEDTYRYLMDHLEGEPGESFEAEVDEEFNDYTSSDSTEDRANPLSVSTDSNPHALDGGYEMRELRI</sequence>
<comment type="caution">
    <text evidence="3">The sequence shown here is derived from an EMBL/GenBank/DDBJ whole genome shotgun (WGS) entry which is preliminary data.</text>
</comment>
<reference evidence="3 4" key="1">
    <citation type="submission" date="2018-02" db="EMBL/GenBank/DDBJ databases">
        <title>Draft genome sequences of four Legionella pneumophila clinical strains isolated in Ontario.</title>
        <authorList>
            <person name="Fortuna A."/>
            <person name="Ramnarine R."/>
            <person name="Li A."/>
            <person name="Frantz C."/>
            <person name="Mallo G."/>
        </authorList>
    </citation>
    <scope>NUCLEOTIDE SEQUENCE [LARGE SCALE GENOMIC DNA]</scope>
    <source>
        <strain evidence="3 4">LG61</strain>
    </source>
</reference>
<accession>A0A2S6EUG7</accession>
<proteinExistence type="predicted"/>
<keyword evidence="2" id="KW-1133">Transmembrane helix</keyword>
<evidence type="ECO:0000313" key="4">
    <source>
        <dbReference type="Proteomes" id="UP000239239"/>
    </source>
</evidence>
<dbReference type="RefSeq" id="WP_080272304.1">
    <property type="nucleotide sequence ID" value="NZ_CP017601.1"/>
</dbReference>
<feature type="region of interest" description="Disordered" evidence="1">
    <location>
        <begin position="147"/>
        <end position="176"/>
    </location>
</feature>
<evidence type="ECO:0000256" key="1">
    <source>
        <dbReference type="SAM" id="MobiDB-lite"/>
    </source>
</evidence>